<dbReference type="Proteomes" id="UP001066276">
    <property type="component" value="Chromosome 5"/>
</dbReference>
<proteinExistence type="predicted"/>
<organism evidence="2 3">
    <name type="scientific">Pleurodeles waltl</name>
    <name type="common">Iberian ribbed newt</name>
    <dbReference type="NCBI Taxonomy" id="8319"/>
    <lineage>
        <taxon>Eukaryota</taxon>
        <taxon>Metazoa</taxon>
        <taxon>Chordata</taxon>
        <taxon>Craniata</taxon>
        <taxon>Vertebrata</taxon>
        <taxon>Euteleostomi</taxon>
        <taxon>Amphibia</taxon>
        <taxon>Batrachia</taxon>
        <taxon>Caudata</taxon>
        <taxon>Salamandroidea</taxon>
        <taxon>Salamandridae</taxon>
        <taxon>Pleurodelinae</taxon>
        <taxon>Pleurodeles</taxon>
    </lineage>
</organism>
<dbReference type="AlphaFoldDB" id="A0AAV7RAA3"/>
<sequence>MPPGTSRGETGHGAVPLPAPDQRWRTRNFTGLRWWLWSGPVGSLGSGRRLRRLLCRAERRVCWEASTLRGWRQSGWECGYDDWALGLQLGACGERSLQVRAPAGPTGDFWLGLSRGERLEDRRRLLGCRPGCFC</sequence>
<gene>
    <name evidence="2" type="ORF">NDU88_001198</name>
</gene>
<protein>
    <submittedName>
        <fullName evidence="2">Uncharacterized protein</fullName>
    </submittedName>
</protein>
<comment type="caution">
    <text evidence="2">The sequence shown here is derived from an EMBL/GenBank/DDBJ whole genome shotgun (WGS) entry which is preliminary data.</text>
</comment>
<keyword evidence="3" id="KW-1185">Reference proteome</keyword>
<evidence type="ECO:0000256" key="1">
    <source>
        <dbReference type="SAM" id="MobiDB-lite"/>
    </source>
</evidence>
<evidence type="ECO:0000313" key="3">
    <source>
        <dbReference type="Proteomes" id="UP001066276"/>
    </source>
</evidence>
<accession>A0AAV7RAA3</accession>
<evidence type="ECO:0000313" key="2">
    <source>
        <dbReference type="EMBL" id="KAJ1148361.1"/>
    </source>
</evidence>
<name>A0AAV7RAA3_PLEWA</name>
<dbReference type="EMBL" id="JANPWB010000009">
    <property type="protein sequence ID" value="KAJ1148361.1"/>
    <property type="molecule type" value="Genomic_DNA"/>
</dbReference>
<reference evidence="2" key="1">
    <citation type="journal article" date="2022" name="bioRxiv">
        <title>Sequencing and chromosome-scale assembly of the giantPleurodeles waltlgenome.</title>
        <authorList>
            <person name="Brown T."/>
            <person name="Elewa A."/>
            <person name="Iarovenko S."/>
            <person name="Subramanian E."/>
            <person name="Araus A.J."/>
            <person name="Petzold A."/>
            <person name="Susuki M."/>
            <person name="Suzuki K.-i.T."/>
            <person name="Hayashi T."/>
            <person name="Toyoda A."/>
            <person name="Oliveira C."/>
            <person name="Osipova E."/>
            <person name="Leigh N.D."/>
            <person name="Simon A."/>
            <person name="Yun M.H."/>
        </authorList>
    </citation>
    <scope>NUCLEOTIDE SEQUENCE</scope>
    <source>
        <strain evidence="2">20211129_DDA</strain>
        <tissue evidence="2">Liver</tissue>
    </source>
</reference>
<feature type="region of interest" description="Disordered" evidence="1">
    <location>
        <begin position="1"/>
        <end position="21"/>
    </location>
</feature>